<feature type="coiled-coil region" evidence="1">
    <location>
        <begin position="52"/>
        <end position="86"/>
    </location>
</feature>
<gene>
    <name evidence="3" type="ORF">JCGZ_03549</name>
</gene>
<dbReference type="AlphaFoldDB" id="A0A067KXX9"/>
<accession>A0A067KXX9</accession>
<reference evidence="3 4" key="1">
    <citation type="journal article" date="2014" name="PLoS ONE">
        <title>Global Analysis of Gene Expression Profiles in Physic Nut (Jatropha curcas L.) Seedlings Exposed to Salt Stress.</title>
        <authorList>
            <person name="Zhang L."/>
            <person name="Zhang C."/>
            <person name="Wu P."/>
            <person name="Chen Y."/>
            <person name="Li M."/>
            <person name="Jiang H."/>
            <person name="Wu G."/>
        </authorList>
    </citation>
    <scope>NUCLEOTIDE SEQUENCE [LARGE SCALE GENOMIC DNA]</scope>
    <source>
        <strain evidence="4">cv. GZQX0401</strain>
        <tissue evidence="3">Young leaves</tissue>
    </source>
</reference>
<evidence type="ECO:0000256" key="2">
    <source>
        <dbReference type="SAM" id="Phobius"/>
    </source>
</evidence>
<feature type="transmembrane region" description="Helical" evidence="2">
    <location>
        <begin position="29"/>
        <end position="50"/>
    </location>
</feature>
<organism evidence="3 4">
    <name type="scientific">Jatropha curcas</name>
    <name type="common">Barbados nut</name>
    <dbReference type="NCBI Taxonomy" id="180498"/>
    <lineage>
        <taxon>Eukaryota</taxon>
        <taxon>Viridiplantae</taxon>
        <taxon>Streptophyta</taxon>
        <taxon>Embryophyta</taxon>
        <taxon>Tracheophyta</taxon>
        <taxon>Spermatophyta</taxon>
        <taxon>Magnoliopsida</taxon>
        <taxon>eudicotyledons</taxon>
        <taxon>Gunneridae</taxon>
        <taxon>Pentapetalae</taxon>
        <taxon>rosids</taxon>
        <taxon>fabids</taxon>
        <taxon>Malpighiales</taxon>
        <taxon>Euphorbiaceae</taxon>
        <taxon>Crotonoideae</taxon>
        <taxon>Jatropheae</taxon>
        <taxon>Jatropha</taxon>
    </lineage>
</organism>
<evidence type="ECO:0000313" key="3">
    <source>
        <dbReference type="EMBL" id="KDP41017.1"/>
    </source>
</evidence>
<sequence length="149" mass="17167">MTRYCFFPKDRESFDRLDEETSGILKTKLFFKFICLALLYAINAMSLSYWRAQHLKGKIAELEVEKEEEEETKESLARLCLNLQTKIIFELSAREPKVRENPSQCEQEDNLEEALASLPHDIQVDLPQEVQETSTIGVPLVVQDGTEQA</sequence>
<keyword evidence="4" id="KW-1185">Reference proteome</keyword>
<dbReference type="Proteomes" id="UP000027138">
    <property type="component" value="Unassembled WGS sequence"/>
</dbReference>
<dbReference type="EMBL" id="KK914324">
    <property type="protein sequence ID" value="KDP41017.1"/>
    <property type="molecule type" value="Genomic_DNA"/>
</dbReference>
<protein>
    <submittedName>
        <fullName evidence="3">Uncharacterized protein</fullName>
    </submittedName>
</protein>
<keyword evidence="2" id="KW-1133">Transmembrane helix</keyword>
<name>A0A067KXX9_JATCU</name>
<keyword evidence="1" id="KW-0175">Coiled coil</keyword>
<evidence type="ECO:0000313" key="4">
    <source>
        <dbReference type="Proteomes" id="UP000027138"/>
    </source>
</evidence>
<evidence type="ECO:0000256" key="1">
    <source>
        <dbReference type="SAM" id="Coils"/>
    </source>
</evidence>
<proteinExistence type="predicted"/>
<keyword evidence="2" id="KW-0812">Transmembrane</keyword>
<keyword evidence="2" id="KW-0472">Membrane</keyword>